<comment type="caution">
    <text evidence="3">The sequence shown here is derived from an EMBL/GenBank/DDBJ whole genome shotgun (WGS) entry which is preliminary data.</text>
</comment>
<dbReference type="Proteomes" id="UP000663825">
    <property type="component" value="Unassembled WGS sequence"/>
</dbReference>
<dbReference type="AlphaFoldDB" id="A0A818MNX0"/>
<evidence type="ECO:0000313" key="8">
    <source>
        <dbReference type="Proteomes" id="UP000663873"/>
    </source>
</evidence>
<evidence type="ECO:0000313" key="2">
    <source>
        <dbReference type="EMBL" id="CAF3268547.1"/>
    </source>
</evidence>
<dbReference type="OrthoDB" id="9991788at2759"/>
<organism evidence="3 7">
    <name type="scientific">Rotaria socialis</name>
    <dbReference type="NCBI Taxonomy" id="392032"/>
    <lineage>
        <taxon>Eukaryota</taxon>
        <taxon>Metazoa</taxon>
        <taxon>Spiralia</taxon>
        <taxon>Gnathifera</taxon>
        <taxon>Rotifera</taxon>
        <taxon>Eurotatoria</taxon>
        <taxon>Bdelloidea</taxon>
        <taxon>Philodinida</taxon>
        <taxon>Philodinidae</taxon>
        <taxon>Rotaria</taxon>
    </lineage>
</organism>
<dbReference type="EMBL" id="CAJNXB010002650">
    <property type="protein sequence ID" value="CAF3268547.1"/>
    <property type="molecule type" value="Genomic_DNA"/>
</dbReference>
<name>A0A818MNX0_9BILA</name>
<dbReference type="Proteomes" id="UP000663873">
    <property type="component" value="Unassembled WGS sequence"/>
</dbReference>
<keyword evidence="1" id="KW-0732">Signal</keyword>
<evidence type="ECO:0000256" key="1">
    <source>
        <dbReference type="SAM" id="SignalP"/>
    </source>
</evidence>
<dbReference type="EMBL" id="CAJOBR010004976">
    <property type="protein sequence ID" value="CAF4802530.1"/>
    <property type="molecule type" value="Genomic_DNA"/>
</dbReference>
<evidence type="ECO:0000313" key="5">
    <source>
        <dbReference type="EMBL" id="CAF4232150.1"/>
    </source>
</evidence>
<dbReference type="EMBL" id="CAJNYT010003704">
    <property type="protein sequence ID" value="CAF3592310.1"/>
    <property type="molecule type" value="Genomic_DNA"/>
</dbReference>
<sequence length="260" mass="29736">MFLLGLLLSSFNLAYSLHCTDNCSMIYPMNELFIMPPNCSYVSANHCSVKLIFWYDRGNYNVTFIAESSYDNHIDDNKHFVMIEVTGNKFFSYDIHHICKETDDCARSFAEEKIIQMAKRSYNVTNIYSDLRRLIHQKSTLSSDLACFDINDGVRQCTVPGTSGSCQIVDDLIKHKFHKRLCLHSTQQSTSLNIFDTGSVAMMTVRCNRMLCNGPLTIAAVKKILQHHNITDINDRLLGSSAKMLLSRYLLALTMFVFFF</sequence>
<dbReference type="Proteomes" id="UP000663872">
    <property type="component" value="Unassembled WGS sequence"/>
</dbReference>
<feature type="signal peptide" evidence="1">
    <location>
        <begin position="1"/>
        <end position="16"/>
    </location>
</feature>
<dbReference type="EMBL" id="CAJOBP010000891">
    <property type="protein sequence ID" value="CAF4232150.1"/>
    <property type="molecule type" value="Genomic_DNA"/>
</dbReference>
<accession>A0A818MNX0</accession>
<proteinExistence type="predicted"/>
<feature type="chain" id="PRO_5036233618" evidence="1">
    <location>
        <begin position="17"/>
        <end position="260"/>
    </location>
</feature>
<evidence type="ECO:0000313" key="7">
    <source>
        <dbReference type="Proteomes" id="UP000663872"/>
    </source>
</evidence>
<dbReference type="Proteomes" id="UP000663848">
    <property type="component" value="Unassembled WGS sequence"/>
</dbReference>
<gene>
    <name evidence="3" type="ORF">GRG538_LOCUS22264</name>
    <name evidence="4" type="ORF">HFQ381_LOCUS474</name>
    <name evidence="6" type="ORF">QYT958_LOCUS23961</name>
    <name evidence="2" type="ORF">TIS948_LOCUS16197</name>
    <name evidence="5" type="ORF">UJA718_LOCUS8402</name>
</gene>
<evidence type="ECO:0000313" key="6">
    <source>
        <dbReference type="EMBL" id="CAF4802530.1"/>
    </source>
</evidence>
<dbReference type="Proteomes" id="UP000663851">
    <property type="component" value="Unassembled WGS sequence"/>
</dbReference>
<evidence type="ECO:0000313" key="4">
    <source>
        <dbReference type="EMBL" id="CAF4093253.1"/>
    </source>
</evidence>
<keyword evidence="8" id="KW-1185">Reference proteome</keyword>
<protein>
    <submittedName>
        <fullName evidence="3">Uncharacterized protein</fullName>
    </submittedName>
</protein>
<reference evidence="3" key="1">
    <citation type="submission" date="2021-02" db="EMBL/GenBank/DDBJ databases">
        <authorList>
            <person name="Nowell W R."/>
        </authorList>
    </citation>
    <scope>NUCLEOTIDE SEQUENCE</scope>
</reference>
<evidence type="ECO:0000313" key="3">
    <source>
        <dbReference type="EMBL" id="CAF3592310.1"/>
    </source>
</evidence>
<dbReference type="EMBL" id="CAJOBO010000010">
    <property type="protein sequence ID" value="CAF4093253.1"/>
    <property type="molecule type" value="Genomic_DNA"/>
</dbReference>